<accession>A0A6J8CRL2</accession>
<gene>
    <name evidence="2" type="ORF">MCOR_33453</name>
</gene>
<keyword evidence="3" id="KW-1185">Reference proteome</keyword>
<dbReference type="Pfam" id="PF06246">
    <property type="entry name" value="Isy1"/>
    <property type="match status" value="1"/>
</dbReference>
<dbReference type="GO" id="GO:0000350">
    <property type="term" value="P:generation of catalytic spliceosome for second transesterification step"/>
    <property type="evidence" value="ECO:0007669"/>
    <property type="project" value="InterPro"/>
</dbReference>
<evidence type="ECO:0000313" key="2">
    <source>
        <dbReference type="EMBL" id="CAC5399168.1"/>
    </source>
</evidence>
<evidence type="ECO:0000256" key="1">
    <source>
        <dbReference type="SAM" id="MobiDB-lite"/>
    </source>
</evidence>
<proteinExistence type="predicted"/>
<sequence>MARNEEKQLGRLNRLWLKQQKDEQHKKNPKRPRLDDINTAEDIKHWLPSIKIDIDFCLKQSQVPCYPEAKIKELNLKIDHLQRQYKAFVWKLRNLDPKVKQIPWVERGYTTGQKRKLNVDESVIVQKAISHEMPFCQMPGKSTNMFSSCENLDTTLTSGSHTDSVGANSNKELDETPCDQQECKNFLPLETPILNNDRENSHTFGYVDNNSINQDNISNVNLELQDQPLTFVKTNLSENKTLRECSTKNIQNMGDNSFKHCFHIQIHHQMMEINK</sequence>
<feature type="region of interest" description="Disordered" evidence="1">
    <location>
        <begin position="1"/>
        <end position="35"/>
    </location>
</feature>
<dbReference type="Proteomes" id="UP000507470">
    <property type="component" value="Unassembled WGS sequence"/>
</dbReference>
<organism evidence="2 3">
    <name type="scientific">Mytilus coruscus</name>
    <name type="common">Sea mussel</name>
    <dbReference type="NCBI Taxonomy" id="42192"/>
    <lineage>
        <taxon>Eukaryota</taxon>
        <taxon>Metazoa</taxon>
        <taxon>Spiralia</taxon>
        <taxon>Lophotrochozoa</taxon>
        <taxon>Mollusca</taxon>
        <taxon>Bivalvia</taxon>
        <taxon>Autobranchia</taxon>
        <taxon>Pteriomorphia</taxon>
        <taxon>Mytilida</taxon>
        <taxon>Mytiloidea</taxon>
        <taxon>Mytilidae</taxon>
        <taxon>Mytilinae</taxon>
        <taxon>Mytilus</taxon>
    </lineage>
</organism>
<dbReference type="EMBL" id="CACVKT020005972">
    <property type="protein sequence ID" value="CAC5399168.1"/>
    <property type="molecule type" value="Genomic_DNA"/>
</dbReference>
<evidence type="ECO:0000313" key="3">
    <source>
        <dbReference type="Proteomes" id="UP000507470"/>
    </source>
</evidence>
<feature type="compositionally biased region" description="Basic and acidic residues" evidence="1">
    <location>
        <begin position="19"/>
        <end position="35"/>
    </location>
</feature>
<dbReference type="AlphaFoldDB" id="A0A6J8CRL2"/>
<name>A0A6J8CRL2_MYTCO</name>
<protein>
    <submittedName>
        <fullName evidence="2">Uncharacterized protein</fullName>
    </submittedName>
</protein>
<dbReference type="OrthoDB" id="5983780at2759"/>
<reference evidence="2 3" key="1">
    <citation type="submission" date="2020-06" db="EMBL/GenBank/DDBJ databases">
        <authorList>
            <person name="Li R."/>
            <person name="Bekaert M."/>
        </authorList>
    </citation>
    <scope>NUCLEOTIDE SEQUENCE [LARGE SCALE GENOMIC DNA]</scope>
    <source>
        <strain evidence="3">wild</strain>
    </source>
</reference>
<dbReference type="InterPro" id="IPR009360">
    <property type="entry name" value="Isy1"/>
</dbReference>